<keyword evidence="1" id="KW-0812">Transmembrane</keyword>
<protein>
    <submittedName>
        <fullName evidence="4">EAL domain-containing protein</fullName>
    </submittedName>
</protein>
<evidence type="ECO:0000313" key="5">
    <source>
        <dbReference type="Proteomes" id="UP001228044"/>
    </source>
</evidence>
<keyword evidence="5" id="KW-1185">Reference proteome</keyword>
<dbReference type="PANTHER" id="PTHR33121:SF23">
    <property type="entry name" value="CYCLIC DI-GMP PHOSPHODIESTERASE PDEB"/>
    <property type="match status" value="1"/>
</dbReference>
<dbReference type="Gene3D" id="3.20.20.450">
    <property type="entry name" value="EAL domain"/>
    <property type="match status" value="1"/>
</dbReference>
<dbReference type="Gene3D" id="3.30.70.270">
    <property type="match status" value="1"/>
</dbReference>
<name>A0ABT8DP31_9BURK</name>
<comment type="caution">
    <text evidence="4">The sequence shown here is derived from an EMBL/GenBank/DDBJ whole genome shotgun (WGS) entry which is preliminary data.</text>
</comment>
<feature type="domain" description="EAL" evidence="2">
    <location>
        <begin position="415"/>
        <end position="660"/>
    </location>
</feature>
<dbReference type="SMART" id="SM00267">
    <property type="entry name" value="GGDEF"/>
    <property type="match status" value="1"/>
</dbReference>
<dbReference type="Pfam" id="PF00990">
    <property type="entry name" value="GGDEF"/>
    <property type="match status" value="1"/>
</dbReference>
<keyword evidence="1" id="KW-1133">Transmembrane helix</keyword>
<dbReference type="SMART" id="SM00052">
    <property type="entry name" value="EAL"/>
    <property type="match status" value="1"/>
</dbReference>
<feature type="transmembrane region" description="Helical" evidence="1">
    <location>
        <begin position="205"/>
        <end position="224"/>
    </location>
</feature>
<dbReference type="RefSeq" id="WP_290357026.1">
    <property type="nucleotide sequence ID" value="NZ_JAUHHC010000001.1"/>
</dbReference>
<dbReference type="PROSITE" id="PS50887">
    <property type="entry name" value="GGDEF"/>
    <property type="match status" value="1"/>
</dbReference>
<dbReference type="PANTHER" id="PTHR33121">
    <property type="entry name" value="CYCLIC DI-GMP PHOSPHODIESTERASE PDEF"/>
    <property type="match status" value="1"/>
</dbReference>
<evidence type="ECO:0000259" key="2">
    <source>
        <dbReference type="PROSITE" id="PS50883"/>
    </source>
</evidence>
<sequence>MLTRRLPMLRGLVAAVWPWLCIIVALVALAGFSVDTLSAARAFVGGESLWSKAQKQALSHLERYARSGRPAEYAGFERAIALPLGDRRARLAMEAQPVDRDEVMQGFLLGGNHADDVPGMARLFLRFNNFGPVAEAVDAWRAADAGLLALMRIGRQMREAHRSGAGSERLPALLDEAIAVDAQLTLQEQRFSAALGEASRQVQTVLLATTLVLALLLTGLGLWLTGRLVRREQGAAAQLSHQASHDALTGLMNRREFERRAALVIRDARAGVPAHALLYLDLDQFKTVNDSCGHAAGDELLCQVAQLLKARLRAGDALARLGGDEFGILLDRCGPDNALRIAEQLRASIVDFRFIYAGRVFAIGVSVGLVQLDTGMQRLSDAMDAVDAACYQAKAQGRNRVQVHRAGDEHAGAPPTPWARRIETALEQGRLCLHAQAIEPADPTLADRGAQLELLLRMQDVDGRLLPPMAFLPAAERHQLMPAIDRWVVASAFEAIAARGAQAPQRCAINLSAASLADEQFADFVREQRRRSGIAAERICFEIDEAALMATLHAEGFRFGLDNFGSGMAAFAPLRSLPLDYLKIDGGLVKDLLVDPLAEATVRAIQQIAATLGLRTIAAFVDGEAMRRRLHELGIDQVQGFGIARPAPFVAAAADEEARARV</sequence>
<evidence type="ECO:0000256" key="1">
    <source>
        <dbReference type="SAM" id="Phobius"/>
    </source>
</evidence>
<gene>
    <name evidence="4" type="ORF">QWJ38_00245</name>
</gene>
<dbReference type="Pfam" id="PF00563">
    <property type="entry name" value="EAL"/>
    <property type="match status" value="1"/>
</dbReference>
<dbReference type="InterPro" id="IPR050706">
    <property type="entry name" value="Cyclic-di-GMP_PDE-like"/>
</dbReference>
<dbReference type="InterPro" id="IPR029787">
    <property type="entry name" value="Nucleotide_cyclase"/>
</dbReference>
<dbReference type="SUPFAM" id="SSF141868">
    <property type="entry name" value="EAL domain-like"/>
    <property type="match status" value="1"/>
</dbReference>
<dbReference type="Proteomes" id="UP001228044">
    <property type="component" value="Unassembled WGS sequence"/>
</dbReference>
<dbReference type="InterPro" id="IPR000160">
    <property type="entry name" value="GGDEF_dom"/>
</dbReference>
<dbReference type="InterPro" id="IPR035919">
    <property type="entry name" value="EAL_sf"/>
</dbReference>
<feature type="domain" description="GGDEF" evidence="3">
    <location>
        <begin position="273"/>
        <end position="406"/>
    </location>
</feature>
<organism evidence="4 5">
    <name type="scientific">Roseateles violae</name>
    <dbReference type="NCBI Taxonomy" id="3058042"/>
    <lineage>
        <taxon>Bacteria</taxon>
        <taxon>Pseudomonadati</taxon>
        <taxon>Pseudomonadota</taxon>
        <taxon>Betaproteobacteria</taxon>
        <taxon>Burkholderiales</taxon>
        <taxon>Sphaerotilaceae</taxon>
        <taxon>Roseateles</taxon>
    </lineage>
</organism>
<proteinExistence type="predicted"/>
<dbReference type="PROSITE" id="PS50883">
    <property type="entry name" value="EAL"/>
    <property type="match status" value="1"/>
</dbReference>
<dbReference type="InterPro" id="IPR043128">
    <property type="entry name" value="Rev_trsase/Diguanyl_cyclase"/>
</dbReference>
<dbReference type="CDD" id="cd01949">
    <property type="entry name" value="GGDEF"/>
    <property type="match status" value="1"/>
</dbReference>
<dbReference type="NCBIfam" id="TIGR00254">
    <property type="entry name" value="GGDEF"/>
    <property type="match status" value="1"/>
</dbReference>
<evidence type="ECO:0000313" key="4">
    <source>
        <dbReference type="EMBL" id="MDN3918694.1"/>
    </source>
</evidence>
<accession>A0ABT8DP31</accession>
<keyword evidence="1" id="KW-0472">Membrane</keyword>
<dbReference type="InterPro" id="IPR001633">
    <property type="entry name" value="EAL_dom"/>
</dbReference>
<dbReference type="CDD" id="cd01948">
    <property type="entry name" value="EAL"/>
    <property type="match status" value="1"/>
</dbReference>
<reference evidence="4 5" key="1">
    <citation type="submission" date="2023-06" db="EMBL/GenBank/DDBJ databases">
        <title>Pelomonas sp. PFR6 16S ribosomal RNA gene Genome sequencing and assembly.</title>
        <authorList>
            <person name="Woo H."/>
        </authorList>
    </citation>
    <scope>NUCLEOTIDE SEQUENCE [LARGE SCALE GENOMIC DNA]</scope>
    <source>
        <strain evidence="4 5">PFR6</strain>
    </source>
</reference>
<dbReference type="EMBL" id="JAUHHC010000001">
    <property type="protein sequence ID" value="MDN3918694.1"/>
    <property type="molecule type" value="Genomic_DNA"/>
</dbReference>
<evidence type="ECO:0000259" key="3">
    <source>
        <dbReference type="PROSITE" id="PS50887"/>
    </source>
</evidence>
<dbReference type="SUPFAM" id="SSF55073">
    <property type="entry name" value="Nucleotide cyclase"/>
    <property type="match status" value="1"/>
</dbReference>